<protein>
    <submittedName>
        <fullName evidence="4">Sirohydrochlorin ferrochelatase</fullName>
    </submittedName>
</protein>
<dbReference type="PANTHER" id="PTHR33542:SF5">
    <property type="entry name" value="FERROCHELATASE CHE1"/>
    <property type="match status" value="1"/>
</dbReference>
<keyword evidence="2" id="KW-0456">Lyase</keyword>
<sequence>MSTEILGFPSDATEGSAPTVDAAGSGARDVGRPVLVGCSHGTNNADGQAAIRAILDDVRATRPDLDVREAFVDVQQPEVADVVTQAVAPPAAGERPGGAAVVVPLLLSTGFHVNVDITEAVSPEHEGRGPEHGPATAARALGPDPRLAEILADRLTEAGVRPHDAVVLAAAGSSKAGAARDVEAVAEFLRAHHDGPVTVGFGAMATPTVRDAVAAARETLAASAATGEATTADGEPLGETHAAPSGSDDEPARARVPRVVVAAYLLAPGFFHDRLLETGADLVTAPLAPDARLTAIVLDRYAEGAEALAAQGPA</sequence>
<evidence type="ECO:0000256" key="1">
    <source>
        <dbReference type="ARBA" id="ARBA00022723"/>
    </source>
</evidence>
<name>A0ABS2LGV8_9CELL</name>
<gene>
    <name evidence="4" type="ORF">JOD49_002557</name>
</gene>
<dbReference type="InterPro" id="IPR002762">
    <property type="entry name" value="CbiX-like"/>
</dbReference>
<dbReference type="CDD" id="cd03416">
    <property type="entry name" value="CbiX_SirB_N"/>
    <property type="match status" value="1"/>
</dbReference>
<evidence type="ECO:0000313" key="5">
    <source>
        <dbReference type="Proteomes" id="UP000698059"/>
    </source>
</evidence>
<dbReference type="Proteomes" id="UP000698059">
    <property type="component" value="Unassembled WGS sequence"/>
</dbReference>
<reference evidence="4 5" key="1">
    <citation type="submission" date="2021-01" db="EMBL/GenBank/DDBJ databases">
        <title>Sequencing the genomes of 1000 actinobacteria strains.</title>
        <authorList>
            <person name="Klenk H.-P."/>
        </authorList>
    </citation>
    <scope>NUCLEOTIDE SEQUENCE [LARGE SCALE GENOMIC DNA]</scope>
    <source>
        <strain evidence="4 5">DSM 46000</strain>
    </source>
</reference>
<evidence type="ECO:0000313" key="4">
    <source>
        <dbReference type="EMBL" id="MBM7479637.1"/>
    </source>
</evidence>
<keyword evidence="5" id="KW-1185">Reference proteome</keyword>
<accession>A0ABS2LGV8</accession>
<keyword evidence="1" id="KW-0479">Metal-binding</keyword>
<dbReference type="PANTHER" id="PTHR33542">
    <property type="entry name" value="SIROHYDROCHLORIN FERROCHELATASE, CHLOROPLASTIC"/>
    <property type="match status" value="1"/>
</dbReference>
<dbReference type="EMBL" id="JAFBBO010000001">
    <property type="protein sequence ID" value="MBM7479637.1"/>
    <property type="molecule type" value="Genomic_DNA"/>
</dbReference>
<feature type="region of interest" description="Disordered" evidence="3">
    <location>
        <begin position="224"/>
        <end position="252"/>
    </location>
</feature>
<evidence type="ECO:0000256" key="2">
    <source>
        <dbReference type="ARBA" id="ARBA00023239"/>
    </source>
</evidence>
<feature type="region of interest" description="Disordered" evidence="3">
    <location>
        <begin position="1"/>
        <end position="26"/>
    </location>
</feature>
<comment type="caution">
    <text evidence="4">The sequence shown here is derived from an EMBL/GenBank/DDBJ whole genome shotgun (WGS) entry which is preliminary data.</text>
</comment>
<dbReference type="SUPFAM" id="SSF53800">
    <property type="entry name" value="Chelatase"/>
    <property type="match status" value="1"/>
</dbReference>
<dbReference type="Pfam" id="PF01903">
    <property type="entry name" value="CbiX"/>
    <property type="match status" value="1"/>
</dbReference>
<feature type="compositionally biased region" description="Basic and acidic residues" evidence="3">
    <location>
        <begin position="122"/>
        <end position="131"/>
    </location>
</feature>
<proteinExistence type="predicted"/>
<organism evidence="4 5">
    <name type="scientific">Oerskovia jenensis</name>
    <dbReference type="NCBI Taxonomy" id="162169"/>
    <lineage>
        <taxon>Bacteria</taxon>
        <taxon>Bacillati</taxon>
        <taxon>Actinomycetota</taxon>
        <taxon>Actinomycetes</taxon>
        <taxon>Micrococcales</taxon>
        <taxon>Cellulomonadaceae</taxon>
        <taxon>Oerskovia</taxon>
    </lineage>
</organism>
<dbReference type="InterPro" id="IPR050963">
    <property type="entry name" value="Sirohydro_Cobaltochel/CbiX"/>
</dbReference>
<evidence type="ECO:0000256" key="3">
    <source>
        <dbReference type="SAM" id="MobiDB-lite"/>
    </source>
</evidence>
<dbReference type="RefSeq" id="WP_205307534.1">
    <property type="nucleotide sequence ID" value="NZ_JAFBBO010000001.1"/>
</dbReference>
<dbReference type="Gene3D" id="3.40.50.1400">
    <property type="match status" value="2"/>
</dbReference>
<feature type="region of interest" description="Disordered" evidence="3">
    <location>
        <begin position="122"/>
        <end position="142"/>
    </location>
</feature>